<comment type="similarity">
    <text evidence="2">Belongs to the Mediator complex subunit 15 family.</text>
</comment>
<dbReference type="Proteomes" id="UP000092460">
    <property type="component" value="Unassembled WGS sequence"/>
</dbReference>
<dbReference type="GO" id="GO:0005634">
    <property type="term" value="C:nucleus"/>
    <property type="evidence" value="ECO:0007669"/>
    <property type="project" value="UniProtKB-SubCell"/>
</dbReference>
<evidence type="ECO:0000313" key="4">
    <source>
        <dbReference type="EnsemblMetazoa" id="GPPI028348-PA"/>
    </source>
</evidence>
<evidence type="ECO:0000259" key="3">
    <source>
        <dbReference type="Pfam" id="PF09606"/>
    </source>
</evidence>
<keyword evidence="5" id="KW-1185">Reference proteome</keyword>
<keyword evidence="1 2" id="KW-0539">Nucleus</keyword>
<accession>A0A1B0BFG7</accession>
<gene>
    <name evidence="2" type="primary">MED15</name>
</gene>
<dbReference type="Gene3D" id="1.10.246.20">
    <property type="entry name" value="Coactivator CBP, KIX domain"/>
    <property type="match status" value="1"/>
</dbReference>
<evidence type="ECO:0000313" key="5">
    <source>
        <dbReference type="Proteomes" id="UP000092460"/>
    </source>
</evidence>
<dbReference type="InterPro" id="IPR036529">
    <property type="entry name" value="KIX_dom_sf"/>
</dbReference>
<comment type="subunit">
    <text evidence="2">Component of the Mediator complex.</text>
</comment>
<protein>
    <recommendedName>
        <fullName evidence="2">Mediator of RNA polymerase II transcription subunit 15</fullName>
    </recommendedName>
    <alternativeName>
        <fullName evidence="2">Mediator complex subunit 15</fullName>
    </alternativeName>
</protein>
<dbReference type="GO" id="GO:0003712">
    <property type="term" value="F:transcription coregulator activity"/>
    <property type="evidence" value="ECO:0007669"/>
    <property type="project" value="InterPro"/>
</dbReference>
<name>A0A1B0BFG7_9MUSC</name>
<dbReference type="EMBL" id="JXJN01013435">
    <property type="status" value="NOT_ANNOTATED_CDS"/>
    <property type="molecule type" value="Genomic_DNA"/>
</dbReference>
<evidence type="ECO:0000256" key="2">
    <source>
        <dbReference type="RuleBase" id="RU364148"/>
    </source>
</evidence>
<dbReference type="GO" id="GO:0006355">
    <property type="term" value="P:regulation of DNA-templated transcription"/>
    <property type="evidence" value="ECO:0007669"/>
    <property type="project" value="InterPro"/>
</dbReference>
<dbReference type="InterPro" id="IPR019087">
    <property type="entry name" value="Med15_N"/>
</dbReference>
<comment type="subcellular location">
    <subcellularLocation>
        <location evidence="2">Nucleus</location>
    </subcellularLocation>
</comment>
<organism evidence="4 5">
    <name type="scientific">Glossina palpalis gambiensis</name>
    <dbReference type="NCBI Taxonomy" id="67801"/>
    <lineage>
        <taxon>Eukaryota</taxon>
        <taxon>Metazoa</taxon>
        <taxon>Ecdysozoa</taxon>
        <taxon>Arthropoda</taxon>
        <taxon>Hexapoda</taxon>
        <taxon>Insecta</taxon>
        <taxon>Pterygota</taxon>
        <taxon>Neoptera</taxon>
        <taxon>Endopterygota</taxon>
        <taxon>Diptera</taxon>
        <taxon>Brachycera</taxon>
        <taxon>Muscomorpha</taxon>
        <taxon>Hippoboscoidea</taxon>
        <taxon>Glossinidae</taxon>
        <taxon>Glossina</taxon>
    </lineage>
</organism>
<reference evidence="5" key="1">
    <citation type="submission" date="2015-01" db="EMBL/GenBank/DDBJ databases">
        <authorList>
            <person name="Aksoy S."/>
            <person name="Warren W."/>
            <person name="Wilson R.K."/>
        </authorList>
    </citation>
    <scope>NUCLEOTIDE SEQUENCE [LARGE SCALE GENOMIC DNA]</scope>
    <source>
        <strain evidence="5">IAEA</strain>
    </source>
</reference>
<reference evidence="4" key="2">
    <citation type="submission" date="2020-05" db="UniProtKB">
        <authorList>
            <consortium name="EnsemblMetazoa"/>
        </authorList>
    </citation>
    <scope>IDENTIFICATION</scope>
    <source>
        <strain evidence="4">IAEA</strain>
    </source>
</reference>
<comment type="function">
    <text evidence="2">Component of the Mediator complex, a coactivator involved in the regulated transcription of nearly all RNA polymerase II-dependent genes. Mediator functions as a bridge to convey information from gene-specific regulatory proteins to the basal RNA polymerase II transcription machinery. Mediator is recruited to promoters by direct interactions with regulatory proteins and serves as a scaffold for the assembly of a functional preinitiation complex with RNA polymerase II and the general transcription factors.</text>
</comment>
<proteinExistence type="inferred from homology"/>
<dbReference type="AlphaFoldDB" id="A0A1B0BFG7"/>
<dbReference type="VEuPathDB" id="VectorBase:GPPI028348"/>
<evidence type="ECO:0000256" key="1">
    <source>
        <dbReference type="ARBA" id="ARBA00023242"/>
    </source>
</evidence>
<dbReference type="EnsemblMetazoa" id="GPPI028348-RA">
    <property type="protein sequence ID" value="GPPI028348-PA"/>
    <property type="gene ID" value="GPPI028348"/>
</dbReference>
<keyword evidence="2" id="KW-0805">Transcription regulation</keyword>
<keyword evidence="2" id="KW-0010">Activator</keyword>
<sequence length="74" mass="8572">MSTDWPNQQFRQNVTIKIKDLLPNSVGDPAKNAVVMEDHIFSNTKSREDYLNLLDKLYLHFMNMPTIYTVCLPG</sequence>
<feature type="domain" description="Mediator of RNA polymerase II transcription subunit 15 N-terminal" evidence="3">
    <location>
        <begin position="2"/>
        <end position="64"/>
    </location>
</feature>
<keyword evidence="2" id="KW-0804">Transcription</keyword>
<dbReference type="Pfam" id="PF09606">
    <property type="entry name" value="Med15_N"/>
    <property type="match status" value="1"/>
</dbReference>